<accession>A0ABT9I485</accession>
<organism evidence="2 3">
    <name type="scientific">Rheinheimera baltica</name>
    <dbReference type="NCBI Taxonomy" id="67576"/>
    <lineage>
        <taxon>Bacteria</taxon>
        <taxon>Pseudomonadati</taxon>
        <taxon>Pseudomonadota</taxon>
        <taxon>Gammaproteobacteria</taxon>
        <taxon>Chromatiales</taxon>
        <taxon>Chromatiaceae</taxon>
        <taxon>Rheinheimera</taxon>
    </lineage>
</organism>
<gene>
    <name evidence="2" type="ORF">ORJ04_19790</name>
</gene>
<keyword evidence="3" id="KW-1185">Reference proteome</keyword>
<protein>
    <recommendedName>
        <fullName evidence="1">DUF4785 domain-containing protein</fullName>
    </recommendedName>
</protein>
<comment type="caution">
    <text evidence="2">The sequence shown here is derived from an EMBL/GenBank/DDBJ whole genome shotgun (WGS) entry which is preliminary data.</text>
</comment>
<evidence type="ECO:0000313" key="3">
    <source>
        <dbReference type="Proteomes" id="UP001231109"/>
    </source>
</evidence>
<feature type="domain" description="DUF4785" evidence="1">
    <location>
        <begin position="226"/>
        <end position="296"/>
    </location>
</feature>
<evidence type="ECO:0000259" key="1">
    <source>
        <dbReference type="Pfam" id="PF20943"/>
    </source>
</evidence>
<sequence>MKWMFVTAISLLALLAGYVYFSAEPAKNEPAQHLLTTKVLEPETKQVAKKSEPKPAHIEVTETIPEPISQSFQLLAKAYASDLEMPAYSRPLSADDKHLLEPNAYVPQAVTLKGGASASIVLSQYRYSYPQAIDVRLEVQGLAVSAVTVQLQAESVGSEDILANDAMLQSTQGWTAQLDAEPEWDGPLQVSVTFHATGKQQTLKTGIVYSNPVATITGVDASRSGGSDMLIPVQLDVKQAGYYRLRANLYTENNQPIALLTNTEKLSAGTTEITLRAYKAVLKHQSGPYLLGSFVLERRPAIPGEATRYGDSDKPFYQLEYFALEQLTDEPWQPDAAEQQRLQFLQKMAGQQ</sequence>
<proteinExistence type="predicted"/>
<reference evidence="2 3" key="1">
    <citation type="submission" date="2022-11" db="EMBL/GenBank/DDBJ databases">
        <title>Viruses from the air-sea interface of a natural surface slick.</title>
        <authorList>
            <person name="Rahlff J."/>
            <person name="Holmfeldt K."/>
        </authorList>
    </citation>
    <scope>NUCLEOTIDE SEQUENCE [LARGE SCALE GENOMIC DNA]</scope>
    <source>
        <strain evidence="2 3">SMS4</strain>
    </source>
</reference>
<dbReference type="InterPro" id="IPR048295">
    <property type="entry name" value="DUF4785_C"/>
</dbReference>
<dbReference type="Proteomes" id="UP001231109">
    <property type="component" value="Unassembled WGS sequence"/>
</dbReference>
<dbReference type="Pfam" id="PF20943">
    <property type="entry name" value="DUF4785_3rd"/>
    <property type="match status" value="1"/>
</dbReference>
<name>A0ABT9I485_9GAMM</name>
<dbReference type="EMBL" id="JAPJDZ010000110">
    <property type="protein sequence ID" value="MDP5138194.1"/>
    <property type="molecule type" value="Genomic_DNA"/>
</dbReference>
<dbReference type="RefSeq" id="WP_305977352.1">
    <property type="nucleotide sequence ID" value="NZ_JAPJDZ010000110.1"/>
</dbReference>
<evidence type="ECO:0000313" key="2">
    <source>
        <dbReference type="EMBL" id="MDP5138194.1"/>
    </source>
</evidence>